<dbReference type="InterPro" id="IPR032675">
    <property type="entry name" value="LRR_dom_sf"/>
</dbReference>
<keyword evidence="3" id="KW-0433">Leucine-rich repeat</keyword>
<dbReference type="Gene3D" id="3.80.10.10">
    <property type="entry name" value="Ribonuclease Inhibitor"/>
    <property type="match status" value="1"/>
</dbReference>
<protein>
    <submittedName>
        <fullName evidence="6">Uncharacterized protein</fullName>
    </submittedName>
</protein>
<reference evidence="6 7" key="1">
    <citation type="submission" date="2017-08" db="EMBL/GenBank/DDBJ databases">
        <title>Acidophilic green algal genome provides insights into adaptation to an acidic environment.</title>
        <authorList>
            <person name="Hirooka S."/>
            <person name="Hirose Y."/>
            <person name="Kanesaki Y."/>
            <person name="Higuchi S."/>
            <person name="Fujiwara T."/>
            <person name="Onuma R."/>
            <person name="Era A."/>
            <person name="Ohbayashi R."/>
            <person name="Uzuka A."/>
            <person name="Nozaki H."/>
            <person name="Yoshikawa H."/>
            <person name="Miyagishima S.Y."/>
        </authorList>
    </citation>
    <scope>NUCLEOTIDE SEQUENCE [LARGE SCALE GENOMIC DNA]</scope>
    <source>
        <strain evidence="6 7">NIES-2499</strain>
    </source>
</reference>
<dbReference type="GO" id="GO:0005829">
    <property type="term" value="C:cytosol"/>
    <property type="evidence" value="ECO:0007669"/>
    <property type="project" value="TreeGrafter"/>
</dbReference>
<gene>
    <name evidence="6" type="ORF">CEUSTIGMA_g7892.t1</name>
</gene>
<dbReference type="Proteomes" id="UP000232323">
    <property type="component" value="Unassembled WGS sequence"/>
</dbReference>
<comment type="caution">
    <text evidence="6">The sequence shown here is derived from an EMBL/GenBank/DDBJ whole genome shotgun (WGS) entry which is preliminary data.</text>
</comment>
<feature type="compositionally biased region" description="Low complexity" evidence="5">
    <location>
        <begin position="240"/>
        <end position="250"/>
    </location>
</feature>
<feature type="region of interest" description="Disordered" evidence="5">
    <location>
        <begin position="310"/>
        <end position="336"/>
    </location>
</feature>
<dbReference type="OrthoDB" id="676979at2759"/>
<dbReference type="AlphaFoldDB" id="A0A250XBI6"/>
<name>A0A250XBI6_9CHLO</name>
<comment type="subcellular location">
    <subcellularLocation>
        <location evidence="1">Cytoplasm</location>
        <location evidence="1">Cytoskeleton</location>
        <location evidence="1">Cilium axoneme</location>
    </subcellularLocation>
</comment>
<dbReference type="SMART" id="SM00368">
    <property type="entry name" value="LRR_RI"/>
    <property type="match status" value="4"/>
</dbReference>
<dbReference type="PANTHER" id="PTHR24113">
    <property type="entry name" value="RAN GTPASE-ACTIVATING PROTEIN 1"/>
    <property type="match status" value="1"/>
</dbReference>
<evidence type="ECO:0000256" key="1">
    <source>
        <dbReference type="ARBA" id="ARBA00004430"/>
    </source>
</evidence>
<dbReference type="GO" id="GO:0005096">
    <property type="term" value="F:GTPase activator activity"/>
    <property type="evidence" value="ECO:0007669"/>
    <property type="project" value="UniProtKB-KW"/>
</dbReference>
<dbReference type="GO" id="GO:0031267">
    <property type="term" value="F:small GTPase binding"/>
    <property type="evidence" value="ECO:0007669"/>
    <property type="project" value="TreeGrafter"/>
</dbReference>
<accession>A0A250XBI6</accession>
<keyword evidence="4" id="KW-0677">Repeat</keyword>
<sequence length="465" mass="49914">MGAKDYRAEQKQGSRLLGLGLDPLVVIMKAARIMKYSSYSCKDRMKAPPLAEALACTCTAMMKAFLASGMTLKLDGRVQYRKEGRPERWWTKVLTSAHDLNLELLYLNTDSDVLLQDLMLPPADIPVEACKRSSGSTTTINNNAPFSLHRFGHHSTSPLHTAACNTAVPAAAAAASQLFPGVSTLTLRFSLACSEAAWQQQLIISLLTRMPNLISLDLSYSLLGSSDTSASQLNSYCNSTSSSQSRSCNSAITADRSSSPDTCDGCHDRSTHDGTSILGSSMPAMNLAHGSRLSKHSNYIKVHNANNNMTACSSGGPPPVDTSGGPPVDTSGGPPVDTPLINQLPRLPLLQHLDLQGCNLGHSELYITSLCSWLEMLPALRVLSLGNNQLGASGLADVLSSVSHLEKLEYLGLSHNGLYGQHQARLIASGIQELKELRCLDLRNNEFHGTVVMGILAESLRGLRS</sequence>
<dbReference type="PANTHER" id="PTHR24113:SF12">
    <property type="entry name" value="RAN GTPASE-ACTIVATING PROTEIN 1"/>
    <property type="match status" value="1"/>
</dbReference>
<dbReference type="InterPro" id="IPR027038">
    <property type="entry name" value="RanGap"/>
</dbReference>
<dbReference type="SUPFAM" id="SSF52047">
    <property type="entry name" value="RNI-like"/>
    <property type="match status" value="1"/>
</dbReference>
<dbReference type="GO" id="GO:0005634">
    <property type="term" value="C:nucleus"/>
    <property type="evidence" value="ECO:0007669"/>
    <property type="project" value="TreeGrafter"/>
</dbReference>
<dbReference type="GO" id="GO:0048471">
    <property type="term" value="C:perinuclear region of cytoplasm"/>
    <property type="evidence" value="ECO:0007669"/>
    <property type="project" value="TreeGrafter"/>
</dbReference>
<dbReference type="GO" id="GO:0006913">
    <property type="term" value="P:nucleocytoplasmic transport"/>
    <property type="evidence" value="ECO:0007669"/>
    <property type="project" value="TreeGrafter"/>
</dbReference>
<evidence type="ECO:0000256" key="2">
    <source>
        <dbReference type="ARBA" id="ARBA00022468"/>
    </source>
</evidence>
<proteinExistence type="predicted"/>
<evidence type="ECO:0000313" key="7">
    <source>
        <dbReference type="Proteomes" id="UP000232323"/>
    </source>
</evidence>
<dbReference type="EMBL" id="BEGY01000052">
    <property type="protein sequence ID" value="GAX80453.1"/>
    <property type="molecule type" value="Genomic_DNA"/>
</dbReference>
<feature type="compositionally biased region" description="Polar residues" evidence="5">
    <location>
        <begin position="251"/>
        <end position="261"/>
    </location>
</feature>
<organism evidence="6 7">
    <name type="scientific">Chlamydomonas eustigma</name>
    <dbReference type="NCBI Taxonomy" id="1157962"/>
    <lineage>
        <taxon>Eukaryota</taxon>
        <taxon>Viridiplantae</taxon>
        <taxon>Chlorophyta</taxon>
        <taxon>core chlorophytes</taxon>
        <taxon>Chlorophyceae</taxon>
        <taxon>CS clade</taxon>
        <taxon>Chlamydomonadales</taxon>
        <taxon>Chlamydomonadaceae</taxon>
        <taxon>Chlamydomonas</taxon>
    </lineage>
</organism>
<evidence type="ECO:0000256" key="5">
    <source>
        <dbReference type="SAM" id="MobiDB-lite"/>
    </source>
</evidence>
<evidence type="ECO:0000313" key="6">
    <source>
        <dbReference type="EMBL" id="GAX80453.1"/>
    </source>
</evidence>
<keyword evidence="7" id="KW-1185">Reference proteome</keyword>
<keyword evidence="2" id="KW-0343">GTPase activation</keyword>
<evidence type="ECO:0000256" key="3">
    <source>
        <dbReference type="ARBA" id="ARBA00022614"/>
    </source>
</evidence>
<evidence type="ECO:0000256" key="4">
    <source>
        <dbReference type="ARBA" id="ARBA00022737"/>
    </source>
</evidence>
<feature type="region of interest" description="Disordered" evidence="5">
    <location>
        <begin position="240"/>
        <end position="267"/>
    </location>
</feature>
<dbReference type="GO" id="GO:0005930">
    <property type="term" value="C:axoneme"/>
    <property type="evidence" value="ECO:0007669"/>
    <property type="project" value="UniProtKB-SubCell"/>
</dbReference>